<dbReference type="AlphaFoldDB" id="A0A450TT19"/>
<dbReference type="EMBL" id="CAADEZ010000606">
    <property type="protein sequence ID" value="VFJ71819.1"/>
    <property type="molecule type" value="Genomic_DNA"/>
</dbReference>
<evidence type="ECO:0000313" key="1">
    <source>
        <dbReference type="EMBL" id="VFJ71819.1"/>
    </source>
</evidence>
<sequence length="238" mass="26021">MPVLLPCIGYSAGLRYGRESAGTRQETARIGLPLAFLYDRAPKCTPGAGMNFPTRKDTPLRTTPTLFLFFLLLAPFFHTPRIVARLAGDDRTGVVCRSCSPASVTRPDLAMAGNCPIRAKKPHASACPWLEIAVFEQLVSLLSKSLTQEIFHRTPKNFCPSGGRDSTEPHMGYLIRGYLIGSFPARSESRPPDGHDGLFGSGPLSVVAGRSGAARVIAMDSNHRALTRAVQYYRFIWL</sequence>
<gene>
    <name evidence="1" type="ORF">BECKFM1743A_GA0114220_106063</name>
</gene>
<name>A0A450TT19_9GAMM</name>
<reference evidence="1" key="1">
    <citation type="submission" date="2019-02" db="EMBL/GenBank/DDBJ databases">
        <authorList>
            <person name="Gruber-Vodicka R. H."/>
            <person name="Seah K. B. B."/>
        </authorList>
    </citation>
    <scope>NUCLEOTIDE SEQUENCE</scope>
    <source>
        <strain evidence="1">BECK_BZ163</strain>
    </source>
</reference>
<proteinExistence type="predicted"/>
<organism evidence="1">
    <name type="scientific">Candidatus Kentrum sp. FM</name>
    <dbReference type="NCBI Taxonomy" id="2126340"/>
    <lineage>
        <taxon>Bacteria</taxon>
        <taxon>Pseudomonadati</taxon>
        <taxon>Pseudomonadota</taxon>
        <taxon>Gammaproteobacteria</taxon>
        <taxon>Candidatus Kentrum</taxon>
    </lineage>
</organism>
<accession>A0A450TT19</accession>
<protein>
    <submittedName>
        <fullName evidence="1">Uncharacterized protein</fullName>
    </submittedName>
</protein>